<feature type="region of interest" description="Disordered" evidence="1">
    <location>
        <begin position="108"/>
        <end position="127"/>
    </location>
</feature>
<evidence type="ECO:0000313" key="3">
    <source>
        <dbReference type="Proteomes" id="UP001521150"/>
    </source>
</evidence>
<evidence type="ECO:0000256" key="1">
    <source>
        <dbReference type="SAM" id="MobiDB-lite"/>
    </source>
</evidence>
<dbReference type="RefSeq" id="WP_233726931.1">
    <property type="nucleotide sequence ID" value="NZ_JAJVCN010000002.1"/>
</dbReference>
<sequence length="178" mass="19368">MNVVALAGSVTQLVCHPRLPLVAGLAAERPAVHVWDCTDLRLLGIIGADSVVYADDDYGQDRVLRKPAVAWHPERPLALVTIENCVLESRSPPPTCIWRSARTVSGYGHRRRHRATSTPGGRAQMFSTSLPKPLAQAQDGTPEPPYTRPVGWWPCCAATKARPCASSPNLTRQCFAAH</sequence>
<name>A0ABS8ZF70_9PSEU</name>
<gene>
    <name evidence="2" type="ORF">LWC34_21250</name>
</gene>
<reference evidence="2 3" key="1">
    <citation type="submission" date="2021-12" db="EMBL/GenBank/DDBJ databases">
        <title>Genome sequence of Kibdelosporangium philippinense ATCC 49844.</title>
        <authorList>
            <person name="Fedorov E.A."/>
            <person name="Omeragic M."/>
            <person name="Shalygina K.F."/>
            <person name="Maclea K.S."/>
        </authorList>
    </citation>
    <scope>NUCLEOTIDE SEQUENCE [LARGE SCALE GENOMIC DNA]</scope>
    <source>
        <strain evidence="2 3">ATCC 49844</strain>
    </source>
</reference>
<keyword evidence="3" id="KW-1185">Reference proteome</keyword>
<protein>
    <submittedName>
        <fullName evidence="2">Uncharacterized protein</fullName>
    </submittedName>
</protein>
<evidence type="ECO:0000313" key="2">
    <source>
        <dbReference type="EMBL" id="MCE7005336.1"/>
    </source>
</evidence>
<dbReference type="EMBL" id="JAJVCN010000002">
    <property type="protein sequence ID" value="MCE7005336.1"/>
    <property type="molecule type" value="Genomic_DNA"/>
</dbReference>
<comment type="caution">
    <text evidence="2">The sequence shown here is derived from an EMBL/GenBank/DDBJ whole genome shotgun (WGS) entry which is preliminary data.</text>
</comment>
<accession>A0ABS8ZF70</accession>
<organism evidence="2 3">
    <name type="scientific">Kibdelosporangium philippinense</name>
    <dbReference type="NCBI Taxonomy" id="211113"/>
    <lineage>
        <taxon>Bacteria</taxon>
        <taxon>Bacillati</taxon>
        <taxon>Actinomycetota</taxon>
        <taxon>Actinomycetes</taxon>
        <taxon>Pseudonocardiales</taxon>
        <taxon>Pseudonocardiaceae</taxon>
        <taxon>Kibdelosporangium</taxon>
    </lineage>
</organism>
<proteinExistence type="predicted"/>
<dbReference type="Proteomes" id="UP001521150">
    <property type="component" value="Unassembled WGS sequence"/>
</dbReference>